<dbReference type="GO" id="GO:0003676">
    <property type="term" value="F:nucleic acid binding"/>
    <property type="evidence" value="ECO:0007669"/>
    <property type="project" value="InterPro"/>
</dbReference>
<organism evidence="2 3">
    <name type="scientific">Rhodococcus pyridinivorans KG-16</name>
    <dbReference type="NCBI Taxonomy" id="1441730"/>
    <lineage>
        <taxon>Bacteria</taxon>
        <taxon>Bacillati</taxon>
        <taxon>Actinomycetota</taxon>
        <taxon>Actinomycetes</taxon>
        <taxon>Mycobacteriales</taxon>
        <taxon>Nocardiaceae</taxon>
        <taxon>Rhodococcus</taxon>
    </lineage>
</organism>
<sequence length="139" mass="15756">MAAVLAYRLDRSESAFVFSMTDGAYNTDKLIEFLIELRTHFAGQKLIVIWDGLMAHRSRAMTAWLATQRHWLHVERLPAYAPELNPIEQAWGNMKSTELANLCPDTLDEVRTATETGLTRIGTNYDLCHGFLDRTGLSL</sequence>
<reference evidence="3" key="1">
    <citation type="submission" date="2015-01" db="EMBL/GenBank/DDBJ databases">
        <title>Draft genome sequence of Rhodococcus pyridinivorans strain KG-16, a hydrocarbon-degrading bacterium.</title>
        <authorList>
            <person name="Aggarwal R.K."/>
            <person name="Dawar C."/>
        </authorList>
    </citation>
    <scope>NUCLEOTIDE SEQUENCE [LARGE SCALE GENOMIC DNA]</scope>
    <source>
        <strain evidence="3">KG-16</strain>
    </source>
</reference>
<dbReference type="PATRIC" id="fig|1441730.3.peg.5548"/>
<dbReference type="GO" id="GO:0004519">
    <property type="term" value="F:endonuclease activity"/>
    <property type="evidence" value="ECO:0007669"/>
    <property type="project" value="UniProtKB-KW"/>
</dbReference>
<dbReference type="AlphaFoldDB" id="A0A0V9UD35"/>
<evidence type="ECO:0000259" key="1">
    <source>
        <dbReference type="Pfam" id="PF13358"/>
    </source>
</evidence>
<gene>
    <name evidence="2" type="ORF">Z045_26205</name>
</gene>
<comment type="caution">
    <text evidence="2">The sequence shown here is derived from an EMBL/GenBank/DDBJ whole genome shotgun (WGS) entry which is preliminary data.</text>
</comment>
<keyword evidence="2" id="KW-0540">Nuclease</keyword>
<evidence type="ECO:0000313" key="2">
    <source>
        <dbReference type="EMBL" id="KSZ55924.1"/>
    </source>
</evidence>
<dbReference type="Pfam" id="PF13358">
    <property type="entry name" value="DDE_3"/>
    <property type="match status" value="1"/>
</dbReference>
<dbReference type="InterPro" id="IPR036397">
    <property type="entry name" value="RNaseH_sf"/>
</dbReference>
<dbReference type="Gene3D" id="3.30.420.10">
    <property type="entry name" value="Ribonuclease H-like superfamily/Ribonuclease H"/>
    <property type="match status" value="1"/>
</dbReference>
<keyword evidence="2" id="KW-0378">Hydrolase</keyword>
<keyword evidence="2" id="KW-0255">Endonuclease</keyword>
<dbReference type="EMBL" id="AZXY01000066">
    <property type="protein sequence ID" value="KSZ55924.1"/>
    <property type="molecule type" value="Genomic_DNA"/>
</dbReference>
<evidence type="ECO:0000313" key="3">
    <source>
        <dbReference type="Proteomes" id="UP000053060"/>
    </source>
</evidence>
<feature type="domain" description="Tc1-like transposase DDE" evidence="1">
    <location>
        <begin position="16"/>
        <end position="103"/>
    </location>
</feature>
<name>A0A0V9UD35_9NOCA</name>
<dbReference type="InterPro" id="IPR038717">
    <property type="entry name" value="Tc1-like_DDE_dom"/>
</dbReference>
<protein>
    <submittedName>
        <fullName evidence="2">Endonuclease DDE</fullName>
    </submittedName>
</protein>
<reference evidence="2 3" key="2">
    <citation type="journal article" date="2016" name="Genome Announc.">
        <title>Draft Genome Sequence of a Versatile Hydrocarbon-Degrading Bacterium, Rhodococcus pyridinivorans Strain KG-16, Collected from Oil Fields in India.</title>
        <authorList>
            <person name="Aggarwal R.K."/>
            <person name="Dawar C."/>
            <person name="Phanindranath R."/>
            <person name="Mutnuri L."/>
            <person name="Dayal A.M."/>
        </authorList>
    </citation>
    <scope>NUCLEOTIDE SEQUENCE [LARGE SCALE GENOMIC DNA]</scope>
    <source>
        <strain evidence="2 3">KG-16</strain>
    </source>
</reference>
<proteinExistence type="predicted"/>
<dbReference type="Proteomes" id="UP000053060">
    <property type="component" value="Unassembled WGS sequence"/>
</dbReference>
<accession>A0A0V9UD35</accession>